<dbReference type="InterPro" id="IPR012337">
    <property type="entry name" value="RNaseH-like_sf"/>
</dbReference>
<feature type="domain" description="DNA-directed DNA polymerase family B multifunctional" evidence="9">
    <location>
        <begin position="456"/>
        <end position="662"/>
    </location>
</feature>
<dbReference type="GO" id="GO:0003887">
    <property type="term" value="F:DNA-directed DNA polymerase activity"/>
    <property type="evidence" value="ECO:0007669"/>
    <property type="project" value="UniProtKB-KW"/>
</dbReference>
<dbReference type="Proteomes" id="UP000005629">
    <property type="component" value="Chromosome I"/>
</dbReference>
<comment type="similarity">
    <text evidence="1 7">Belongs to the DNA polymerase type-B family.</text>
</comment>
<dbReference type="eggNOG" id="arCOG00328">
    <property type="taxonomic scope" value="Archaea"/>
</dbReference>
<dbReference type="SMART" id="SM00486">
    <property type="entry name" value="POLBc"/>
    <property type="match status" value="1"/>
</dbReference>
<keyword evidence="7" id="KW-0235">DNA replication</keyword>
<gene>
    <name evidence="11" type="primary">polB1</name>
    <name evidence="11" type="ordered locus">HAH_2356</name>
</gene>
<keyword evidence="5 7" id="KW-0238">DNA-binding</keyword>
<sequence>MSDGTQGTLGDFEQDADEDRPVADEAAAIAGNGGSDTGGTSVVDIDERQFPPVEETVEFVVTQVDYTIEGQGDDEFPVVHVFGRTDDNEPIHARVFDFKPYFYAPTDSVTEDELRQYDSITDWKAADEDGEPYESIRGERLTKIFGQTPRDVGQIRDDFDHYEADILFPNRLLIDKDITSGVRVPARELDDGSLKVHHEEITPVEAHAEPRVNTFDIEVDDRHGFPEDGEEPIICLTSHDSYRDEYVVWLYESPDGINGPEALAGYEPIREDFEADVRVFDEEEAMLEAFVDYIVDTDPDVLTGWNFDDFDAPYFLDRLEELQSYNHDFDLQIDRLSRVDEVWRSGWGGPDIKGRVVFDLLYAYKRTQFTELESYRLDAVGEQELGVGKERYTGDIGDLWEQDPEQLLEYNLRDVELCVELDREQDIIDFWDEVRTFVGCKLEDATTPGDAVDMYVLHKLHGEFALPSKGQQESEDYEGGAVFDPITGVRENVTVLDLKSLYPMCMVTTNASPETKVDPDAYDGDTYRAPNGTHFRKEPDGVIREMVDELLSEREEKKTKRNEFDPENPDYGRLDRQQAAVKVIMNSLYGVLGWDRFRLYDKEMGAAVTATGREVIDYTDEVVADEGYEVVYGDTDSVMLQLGDVGPNDVEGDVEITDEMREKHPEMGDDELELIATTIQKGFELEETINASYDEFAMEQLNAEFHRFEIEFEKLYRRFFQAGKKKRYAGNIVWKEGKHVDDIDITGFEYQRSDIAPITKRVQKEVIDRIVRGEDAESIKQYVSDVIEDYQDGNVNYDDVGIPGGIGKKLDNYDTDTAQVRGAKYANLLLGTNFQSGSKPKRLYLDRVHSDFFQRIEDEEGLDPQRDPLYGEFRRDPDVICFEYADQIPEEFEIDWDKMLDKTLKGPIARILEAMDISWEEVKSGQEQTGLGSFM</sequence>
<keyword evidence="4 7" id="KW-0239">DNA-directed DNA polymerase</keyword>
<dbReference type="PROSITE" id="PS00116">
    <property type="entry name" value="DNA_POLYMERASE_B"/>
    <property type="match status" value="1"/>
</dbReference>
<dbReference type="PRINTS" id="PR00106">
    <property type="entry name" value="DNAPOLB"/>
</dbReference>
<feature type="domain" description="DNA-directed DNA polymerase family B multifunctional" evidence="9">
    <location>
        <begin position="699"/>
        <end position="817"/>
    </location>
</feature>
<feature type="domain" description="DNA-directed DNA polymerase family B exonuclease" evidence="10">
    <location>
        <begin position="160"/>
        <end position="380"/>
    </location>
</feature>
<dbReference type="Gene3D" id="3.30.342.10">
    <property type="entry name" value="DNA Polymerase, chain B, domain 1"/>
    <property type="match status" value="1"/>
</dbReference>
<dbReference type="InterPro" id="IPR006133">
    <property type="entry name" value="DNA-dir_DNA_pol_B_exonuc"/>
</dbReference>
<evidence type="ECO:0000256" key="7">
    <source>
        <dbReference type="RuleBase" id="RU000442"/>
    </source>
</evidence>
<dbReference type="HOGENOM" id="CLU_000203_6_3_2"/>
<dbReference type="InterPro" id="IPR023211">
    <property type="entry name" value="DNA_pol_palm_dom_sf"/>
</dbReference>
<dbReference type="EMBL" id="CP002921">
    <property type="protein sequence ID" value="AEM57943.1"/>
    <property type="molecule type" value="Genomic_DNA"/>
</dbReference>
<feature type="region of interest" description="Disordered" evidence="8">
    <location>
        <begin position="1"/>
        <end position="41"/>
    </location>
</feature>
<evidence type="ECO:0000313" key="12">
    <source>
        <dbReference type="Proteomes" id="UP000005629"/>
    </source>
</evidence>
<keyword evidence="2 7" id="KW-0808">Transferase</keyword>
<evidence type="ECO:0000256" key="1">
    <source>
        <dbReference type="ARBA" id="ARBA00005755"/>
    </source>
</evidence>
<evidence type="ECO:0000259" key="9">
    <source>
        <dbReference type="Pfam" id="PF00136"/>
    </source>
</evidence>
<dbReference type="Gene3D" id="1.10.132.60">
    <property type="entry name" value="DNA polymerase family B, C-terminal domain"/>
    <property type="match status" value="1"/>
</dbReference>
<dbReference type="Pfam" id="PF03104">
    <property type="entry name" value="DNA_pol_B_exo1"/>
    <property type="match status" value="1"/>
</dbReference>
<dbReference type="PANTHER" id="PTHR10322:SF23">
    <property type="entry name" value="DNA POLYMERASE DELTA CATALYTIC SUBUNIT"/>
    <property type="match status" value="1"/>
</dbReference>
<evidence type="ECO:0000256" key="8">
    <source>
        <dbReference type="SAM" id="MobiDB-lite"/>
    </source>
</evidence>
<dbReference type="InterPro" id="IPR006134">
    <property type="entry name" value="DNA-dir_DNA_pol_B_multi_dom"/>
</dbReference>
<dbReference type="GO" id="GO:0000166">
    <property type="term" value="F:nucleotide binding"/>
    <property type="evidence" value="ECO:0007669"/>
    <property type="project" value="InterPro"/>
</dbReference>
<reference evidence="11 12" key="1">
    <citation type="journal article" date="2011" name="J. Bacteriol.">
        <title>Complete genome sequence of Haloarcula hispanica, a model haloarchaeon for studying genetics, metabolism, and virus-host interaction.</title>
        <authorList>
            <person name="Liu H."/>
            <person name="Wu Z."/>
            <person name="Li M."/>
            <person name="Zhang F."/>
            <person name="Zheng H."/>
            <person name="Han J."/>
            <person name="Liu J."/>
            <person name="Zhou J."/>
            <person name="Wang S."/>
            <person name="Xiang H."/>
        </authorList>
    </citation>
    <scope>NUCLEOTIDE SEQUENCE [LARGE SCALE GENOMIC DNA]</scope>
    <source>
        <strain evidence="12">ATCC 33960 / DSM 4426 / JCM 8911 / NBRC 102182 / NCIMB 2187 / VKM B-1755</strain>
    </source>
</reference>
<dbReference type="EC" id="2.7.7.7" evidence="7"/>
<evidence type="ECO:0000256" key="6">
    <source>
        <dbReference type="ARBA" id="ARBA00049244"/>
    </source>
</evidence>
<dbReference type="InterPro" id="IPR042087">
    <property type="entry name" value="DNA_pol_B_thumb"/>
</dbReference>
<dbReference type="GO" id="GO:0006261">
    <property type="term" value="P:DNA-templated DNA replication"/>
    <property type="evidence" value="ECO:0007669"/>
    <property type="project" value="TreeGrafter"/>
</dbReference>
<dbReference type="InterPro" id="IPR017964">
    <property type="entry name" value="DNA-dir_DNA_pol_B_CS"/>
</dbReference>
<proteinExistence type="inferred from homology"/>
<dbReference type="InterPro" id="IPR043502">
    <property type="entry name" value="DNA/RNA_pol_sf"/>
</dbReference>
<dbReference type="Gene3D" id="3.90.1600.10">
    <property type="entry name" value="Palm domain of DNA polymerase"/>
    <property type="match status" value="1"/>
</dbReference>
<dbReference type="InterPro" id="IPR036397">
    <property type="entry name" value="RNaseH_sf"/>
</dbReference>
<dbReference type="InterPro" id="IPR050240">
    <property type="entry name" value="DNA_pol_type-B"/>
</dbReference>
<dbReference type="KEGG" id="hhi:HAH_2356"/>
<evidence type="ECO:0000256" key="3">
    <source>
        <dbReference type="ARBA" id="ARBA00022695"/>
    </source>
</evidence>
<dbReference type="PANTHER" id="PTHR10322">
    <property type="entry name" value="DNA POLYMERASE CATALYTIC SUBUNIT"/>
    <property type="match status" value="1"/>
</dbReference>
<evidence type="ECO:0000256" key="2">
    <source>
        <dbReference type="ARBA" id="ARBA00022679"/>
    </source>
</evidence>
<dbReference type="RefSeq" id="WP_014041050.1">
    <property type="nucleotide sequence ID" value="NC_015948.1"/>
</dbReference>
<organism evidence="11 12">
    <name type="scientific">Haloarcula hispanica (strain ATCC 33960 / DSM 4426 / JCM 8911 / NBRC 102182 / NCIMB 2187 / VKM B-1755)</name>
    <dbReference type="NCBI Taxonomy" id="634497"/>
    <lineage>
        <taxon>Archaea</taxon>
        <taxon>Methanobacteriati</taxon>
        <taxon>Methanobacteriota</taxon>
        <taxon>Stenosarchaea group</taxon>
        <taxon>Halobacteria</taxon>
        <taxon>Halobacteriales</taxon>
        <taxon>Haloarculaceae</taxon>
        <taxon>Haloarcula</taxon>
    </lineage>
</organism>
<evidence type="ECO:0000256" key="4">
    <source>
        <dbReference type="ARBA" id="ARBA00022932"/>
    </source>
</evidence>
<dbReference type="SUPFAM" id="SSF56672">
    <property type="entry name" value="DNA/RNA polymerases"/>
    <property type="match status" value="1"/>
</dbReference>
<feature type="region of interest" description="Disordered" evidence="8">
    <location>
        <begin position="516"/>
        <end position="535"/>
    </location>
</feature>
<dbReference type="Gene3D" id="3.30.420.10">
    <property type="entry name" value="Ribonuclease H-like superfamily/Ribonuclease H"/>
    <property type="match status" value="1"/>
</dbReference>
<dbReference type="GO" id="GO:0003677">
    <property type="term" value="F:DNA binding"/>
    <property type="evidence" value="ECO:0007669"/>
    <property type="project" value="UniProtKB-KW"/>
</dbReference>
<name>G0HXE0_HALHT</name>
<evidence type="ECO:0000259" key="10">
    <source>
        <dbReference type="Pfam" id="PF03104"/>
    </source>
</evidence>
<evidence type="ECO:0000313" key="11">
    <source>
        <dbReference type="EMBL" id="AEM57943.1"/>
    </source>
</evidence>
<dbReference type="GeneID" id="23804516"/>
<evidence type="ECO:0000256" key="5">
    <source>
        <dbReference type="ARBA" id="ARBA00023125"/>
    </source>
</evidence>
<dbReference type="OrthoDB" id="323192at2157"/>
<accession>G0HXE0</accession>
<keyword evidence="3 7" id="KW-0548">Nucleotidyltransferase</keyword>
<dbReference type="AlphaFoldDB" id="G0HXE0"/>
<dbReference type="Pfam" id="PF00136">
    <property type="entry name" value="DNA_pol_B"/>
    <property type="match status" value="2"/>
</dbReference>
<dbReference type="CDD" id="cd00145">
    <property type="entry name" value="POLBc"/>
    <property type="match status" value="1"/>
</dbReference>
<protein>
    <recommendedName>
        <fullName evidence="7">DNA polymerase</fullName>
        <ecNumber evidence="7">2.7.7.7</ecNumber>
    </recommendedName>
</protein>
<dbReference type="CDD" id="cd05160">
    <property type="entry name" value="DEDDy_DNA_polB_exo"/>
    <property type="match status" value="1"/>
</dbReference>
<comment type="catalytic activity">
    <reaction evidence="6 7">
        <text>DNA(n) + a 2'-deoxyribonucleoside 5'-triphosphate = DNA(n+1) + diphosphate</text>
        <dbReference type="Rhea" id="RHEA:22508"/>
        <dbReference type="Rhea" id="RHEA-COMP:17339"/>
        <dbReference type="Rhea" id="RHEA-COMP:17340"/>
        <dbReference type="ChEBI" id="CHEBI:33019"/>
        <dbReference type="ChEBI" id="CHEBI:61560"/>
        <dbReference type="ChEBI" id="CHEBI:173112"/>
        <dbReference type="EC" id="2.7.7.7"/>
    </reaction>
</comment>
<dbReference type="InterPro" id="IPR006172">
    <property type="entry name" value="DNA-dir_DNA_pol_B"/>
</dbReference>
<dbReference type="SUPFAM" id="SSF53098">
    <property type="entry name" value="Ribonuclease H-like"/>
    <property type="match status" value="1"/>
</dbReference>
<dbReference type="STRING" id="634497.HAH_2356"/>